<evidence type="ECO:0000256" key="3">
    <source>
        <dbReference type="ARBA" id="ARBA00022763"/>
    </source>
</evidence>
<keyword evidence="5" id="KW-0234">DNA repair</keyword>
<dbReference type="RefSeq" id="WP_163477815.1">
    <property type="nucleotide sequence ID" value="NZ_JAAGWE010000030.1"/>
</dbReference>
<accession>A0A6P0GK53</accession>
<dbReference type="GO" id="GO:0004519">
    <property type="term" value="F:endonuclease activity"/>
    <property type="evidence" value="ECO:0007669"/>
    <property type="project" value="UniProtKB-KW"/>
</dbReference>
<sequence length="150" mass="17537">MTRDAATTSRIMSAVRNRDTGPELRLRKELHRRGLRYRLHPRVFGRPDLVFPRAKVAVFVDGDYWHGNTWRIRGAKSFDAYFADRAHGDFWRDKISKNMARDEEVNQHLGQAGWRVLRIWESAVQANVENAADQVEHEVRERRGDARRGA</sequence>
<keyword evidence="2 7" id="KW-0255">Endonuclease</keyword>
<organism evidence="7 8">
    <name type="scientific">Geodermatophilus normandii</name>
    <dbReference type="NCBI Taxonomy" id="1137989"/>
    <lineage>
        <taxon>Bacteria</taxon>
        <taxon>Bacillati</taxon>
        <taxon>Actinomycetota</taxon>
        <taxon>Actinomycetes</taxon>
        <taxon>Geodermatophilales</taxon>
        <taxon>Geodermatophilaceae</taxon>
        <taxon>Geodermatophilus</taxon>
    </lineage>
</organism>
<comment type="caution">
    <text evidence="7">The sequence shown here is derived from an EMBL/GenBank/DDBJ whole genome shotgun (WGS) entry which is preliminary data.</text>
</comment>
<keyword evidence="3" id="KW-0227">DNA damage</keyword>
<keyword evidence="1" id="KW-0540">Nuclease</keyword>
<reference evidence="7 8" key="1">
    <citation type="submission" date="2019-12" db="EMBL/GenBank/DDBJ databases">
        <title>WGS of CPCC 203550 I12A-02606.</title>
        <authorList>
            <person name="Jiang Z."/>
        </authorList>
    </citation>
    <scope>NUCLEOTIDE SEQUENCE [LARGE SCALE GENOMIC DNA]</scope>
    <source>
        <strain evidence="7 8">I12A-02606</strain>
    </source>
</reference>
<dbReference type="NCBIfam" id="TIGR00632">
    <property type="entry name" value="vsr"/>
    <property type="match status" value="1"/>
</dbReference>
<protein>
    <submittedName>
        <fullName evidence="7">Very short patch repair endonuclease</fullName>
    </submittedName>
</protein>
<dbReference type="AlphaFoldDB" id="A0A6P0GK53"/>
<evidence type="ECO:0000313" key="8">
    <source>
        <dbReference type="Proteomes" id="UP000471126"/>
    </source>
</evidence>
<evidence type="ECO:0000256" key="2">
    <source>
        <dbReference type="ARBA" id="ARBA00022759"/>
    </source>
</evidence>
<name>A0A6P0GK53_9ACTN</name>
<dbReference type="SUPFAM" id="SSF52980">
    <property type="entry name" value="Restriction endonuclease-like"/>
    <property type="match status" value="1"/>
</dbReference>
<evidence type="ECO:0000313" key="7">
    <source>
        <dbReference type="EMBL" id="NEM07735.1"/>
    </source>
</evidence>
<dbReference type="InterPro" id="IPR011335">
    <property type="entry name" value="Restrct_endonuc-II-like"/>
</dbReference>
<evidence type="ECO:0000256" key="1">
    <source>
        <dbReference type="ARBA" id="ARBA00022722"/>
    </source>
</evidence>
<dbReference type="CDD" id="cd00221">
    <property type="entry name" value="Vsr"/>
    <property type="match status" value="1"/>
</dbReference>
<dbReference type="GO" id="GO:0016787">
    <property type="term" value="F:hydrolase activity"/>
    <property type="evidence" value="ECO:0007669"/>
    <property type="project" value="UniProtKB-KW"/>
</dbReference>
<evidence type="ECO:0000256" key="4">
    <source>
        <dbReference type="ARBA" id="ARBA00022801"/>
    </source>
</evidence>
<dbReference type="InterPro" id="IPR004603">
    <property type="entry name" value="DNA_mismatch_endonuc_vsr"/>
</dbReference>
<keyword evidence="4" id="KW-0378">Hydrolase</keyword>
<dbReference type="Pfam" id="PF03852">
    <property type="entry name" value="Vsr"/>
    <property type="match status" value="1"/>
</dbReference>
<proteinExistence type="inferred from homology"/>
<dbReference type="Gene3D" id="3.40.960.10">
    <property type="entry name" value="VSR Endonuclease"/>
    <property type="match status" value="1"/>
</dbReference>
<evidence type="ECO:0000256" key="5">
    <source>
        <dbReference type="ARBA" id="ARBA00023204"/>
    </source>
</evidence>
<dbReference type="EMBL" id="JAAGWE010000030">
    <property type="protein sequence ID" value="NEM07735.1"/>
    <property type="molecule type" value="Genomic_DNA"/>
</dbReference>
<dbReference type="Proteomes" id="UP000471126">
    <property type="component" value="Unassembled WGS sequence"/>
</dbReference>
<comment type="similarity">
    <text evidence="6">Belongs to the Vsr family.</text>
</comment>
<evidence type="ECO:0000256" key="6">
    <source>
        <dbReference type="ARBA" id="ARBA00029466"/>
    </source>
</evidence>
<dbReference type="GO" id="GO:0006298">
    <property type="term" value="P:mismatch repair"/>
    <property type="evidence" value="ECO:0007669"/>
    <property type="project" value="InterPro"/>
</dbReference>
<gene>
    <name evidence="7" type="ORF">GCU54_17210</name>
</gene>